<keyword evidence="2" id="KW-1185">Reference proteome</keyword>
<dbReference type="Proteomes" id="UP001392318">
    <property type="component" value="Unassembled WGS sequence"/>
</dbReference>
<sequence length="90" mass="9772">MTCQIQINRLPDMPNKKNSRSTRRPVAGTHAKSLYLPMPRHEASDLALRVSAGVNPTLNDDARLSESLKNKGAAQAPSSSMTSIRTADRA</sequence>
<protein>
    <submittedName>
        <fullName evidence="1">Uncharacterized protein</fullName>
    </submittedName>
</protein>
<evidence type="ECO:0000313" key="1">
    <source>
        <dbReference type="EMBL" id="MEM5406176.1"/>
    </source>
</evidence>
<dbReference type="EMBL" id="JAYMRU010000063">
    <property type="protein sequence ID" value="MEM5406176.1"/>
    <property type="molecule type" value="Genomic_DNA"/>
</dbReference>
<feature type="non-terminal residue" evidence="1">
    <location>
        <position position="90"/>
    </location>
</feature>
<organism evidence="1 2">
    <name type="scientific">Paraburkholderia unamae</name>
    <dbReference type="NCBI Taxonomy" id="219649"/>
    <lineage>
        <taxon>Bacteria</taxon>
        <taxon>Pseudomonadati</taxon>
        <taxon>Pseudomonadota</taxon>
        <taxon>Betaproteobacteria</taxon>
        <taxon>Burkholderiales</taxon>
        <taxon>Burkholderiaceae</taxon>
        <taxon>Paraburkholderia</taxon>
    </lineage>
</organism>
<accession>A0ACC6RWY4</accession>
<proteinExistence type="predicted"/>
<gene>
    <name evidence="1" type="ORF">VSR83_40395</name>
</gene>
<comment type="caution">
    <text evidence="1">The sequence shown here is derived from an EMBL/GenBank/DDBJ whole genome shotgun (WGS) entry which is preliminary data.</text>
</comment>
<reference evidence="1" key="1">
    <citation type="submission" date="2024-01" db="EMBL/GenBank/DDBJ databases">
        <title>The diversity of rhizobia nodulating Mimosa spp. in eleven states of Brazil covering several biomes is determined by host plant, location, and edaphic factors.</title>
        <authorList>
            <person name="Rouws L."/>
            <person name="Barauna A."/>
            <person name="Beukes C."/>
            <person name="De Faria S.M."/>
            <person name="Gross E."/>
            <person name="Dos Reis Junior F.B."/>
            <person name="Simon M."/>
            <person name="Maluk M."/>
            <person name="Odee D.W."/>
            <person name="Kenicer G."/>
            <person name="Young J.P.W."/>
            <person name="Reis V.M."/>
            <person name="Zilli J."/>
            <person name="James E.K."/>
        </authorList>
    </citation>
    <scope>NUCLEOTIDE SEQUENCE</scope>
    <source>
        <strain evidence="1">JPY452</strain>
    </source>
</reference>
<name>A0ACC6RWY4_9BURK</name>
<evidence type="ECO:0000313" key="2">
    <source>
        <dbReference type="Proteomes" id="UP001392318"/>
    </source>
</evidence>